<dbReference type="Proteomes" id="UP000078561">
    <property type="component" value="Unassembled WGS sequence"/>
</dbReference>
<dbReference type="EMBL" id="LT554351">
    <property type="protein sequence ID" value="SAM04173.1"/>
    <property type="molecule type" value="Genomic_DNA"/>
</dbReference>
<sequence length="116" mass="13276">MRQTTLHVTGGTLTAQIDPPAASIKPILSVDNTTVSSSPPAVLLRRARRRQSYRKEAYDKHKDTLLIPPFSPTYCQPNCFSYSNFYIKLPDDRWMIRFRDGNRGILRTDFINGSMI</sequence>
<organism evidence="1">
    <name type="scientific">Absidia glauca</name>
    <name type="common">Pin mould</name>
    <dbReference type="NCBI Taxonomy" id="4829"/>
    <lineage>
        <taxon>Eukaryota</taxon>
        <taxon>Fungi</taxon>
        <taxon>Fungi incertae sedis</taxon>
        <taxon>Mucoromycota</taxon>
        <taxon>Mucoromycotina</taxon>
        <taxon>Mucoromycetes</taxon>
        <taxon>Mucorales</taxon>
        <taxon>Cunninghamellaceae</taxon>
        <taxon>Absidia</taxon>
    </lineage>
</organism>
<dbReference type="AlphaFoldDB" id="A0A163K4A9"/>
<accession>A0A163K4A9</accession>
<evidence type="ECO:0000313" key="2">
    <source>
        <dbReference type="Proteomes" id="UP000078561"/>
    </source>
</evidence>
<keyword evidence="2" id="KW-1185">Reference proteome</keyword>
<dbReference type="InParanoid" id="A0A163K4A9"/>
<reference evidence="1" key="1">
    <citation type="submission" date="2016-04" db="EMBL/GenBank/DDBJ databases">
        <authorList>
            <person name="Evans L.H."/>
            <person name="Alamgir A."/>
            <person name="Owens N."/>
            <person name="Weber N.D."/>
            <person name="Virtaneva K."/>
            <person name="Barbian K."/>
            <person name="Babar A."/>
            <person name="Rosenke K."/>
        </authorList>
    </citation>
    <scope>NUCLEOTIDE SEQUENCE [LARGE SCALE GENOMIC DNA]</scope>
    <source>
        <strain evidence="1">CBS 101.48</strain>
    </source>
</reference>
<name>A0A163K4A9_ABSGL</name>
<gene>
    <name evidence="1" type="primary">ABSGL_10033.1 scaffold 11786</name>
</gene>
<dbReference type="OrthoDB" id="2382382at2759"/>
<evidence type="ECO:0000313" key="1">
    <source>
        <dbReference type="EMBL" id="SAM04173.1"/>
    </source>
</evidence>
<protein>
    <submittedName>
        <fullName evidence="1">Uncharacterized protein</fullName>
    </submittedName>
</protein>
<proteinExistence type="predicted"/>